<comment type="catalytic activity">
    <reaction evidence="10">
        <text>RNA(n) + a ribonucleoside 5'-triphosphate = RNA(n+1) + diphosphate</text>
        <dbReference type="Rhea" id="RHEA:21248"/>
        <dbReference type="Rhea" id="RHEA-COMP:14527"/>
        <dbReference type="Rhea" id="RHEA-COMP:17342"/>
        <dbReference type="ChEBI" id="CHEBI:33019"/>
        <dbReference type="ChEBI" id="CHEBI:61557"/>
        <dbReference type="ChEBI" id="CHEBI:140395"/>
        <dbReference type="EC" id="2.7.7.6"/>
    </reaction>
</comment>
<evidence type="ECO:0000256" key="2">
    <source>
        <dbReference type="ARBA" id="ARBA00012418"/>
    </source>
</evidence>
<dbReference type="GO" id="GO:0003899">
    <property type="term" value="F:DNA-directed RNA polymerase activity"/>
    <property type="evidence" value="ECO:0007669"/>
    <property type="project" value="UniProtKB-EC"/>
</dbReference>
<dbReference type="CDD" id="cd06928">
    <property type="entry name" value="RNAP_alpha_NTD"/>
    <property type="match status" value="1"/>
</dbReference>
<dbReference type="GO" id="GO:0005737">
    <property type="term" value="C:cytoplasm"/>
    <property type="evidence" value="ECO:0007669"/>
    <property type="project" value="UniProtKB-ARBA"/>
</dbReference>
<evidence type="ECO:0000256" key="6">
    <source>
        <dbReference type="ARBA" id="ARBA00022695"/>
    </source>
</evidence>
<dbReference type="InterPro" id="IPR011773">
    <property type="entry name" value="DNA-dir_RpoA"/>
</dbReference>
<dbReference type="GO" id="GO:0006351">
    <property type="term" value="P:DNA-templated transcription"/>
    <property type="evidence" value="ECO:0007669"/>
    <property type="project" value="InterPro"/>
</dbReference>
<evidence type="ECO:0000256" key="1">
    <source>
        <dbReference type="ARBA" id="ARBA00007123"/>
    </source>
</evidence>
<dbReference type="NCBIfam" id="NF003519">
    <property type="entry name" value="PRK05182.2-5"/>
    <property type="match status" value="1"/>
</dbReference>
<feature type="domain" description="DNA-directed RNA polymerase RpoA/D/Rpb3-type" evidence="11">
    <location>
        <begin position="20"/>
        <end position="227"/>
    </location>
</feature>
<dbReference type="SMART" id="SM00662">
    <property type="entry name" value="RPOLD"/>
    <property type="match status" value="1"/>
</dbReference>
<reference evidence="12 13" key="1">
    <citation type="submission" date="2019-03" db="EMBL/GenBank/DDBJ databases">
        <title>Lake Tanganyika Metagenome-Assembled Genomes (MAGs).</title>
        <authorList>
            <person name="Tran P."/>
        </authorList>
    </citation>
    <scope>NUCLEOTIDE SEQUENCE [LARGE SCALE GENOMIC DNA]</scope>
    <source>
        <strain evidence="12">K_DeepCast_65m_m2_236</strain>
    </source>
</reference>
<feature type="non-terminal residue" evidence="12">
    <location>
        <position position="264"/>
    </location>
</feature>
<accession>A0A937X446</accession>
<keyword evidence="5 12" id="KW-0808">Transferase</keyword>
<gene>
    <name evidence="12" type="ORF">FJZ00_01635</name>
</gene>
<comment type="similarity">
    <text evidence="1">Belongs to the RNA polymerase alpha chain family.</text>
</comment>
<comment type="caution">
    <text evidence="12">The sequence shown here is derived from an EMBL/GenBank/DDBJ whole genome shotgun (WGS) entry which is preliminary data.</text>
</comment>
<dbReference type="SUPFAM" id="SSF55257">
    <property type="entry name" value="RBP11-like subunits of RNA polymerase"/>
    <property type="match status" value="1"/>
</dbReference>
<evidence type="ECO:0000256" key="3">
    <source>
        <dbReference type="ARBA" id="ARBA00015972"/>
    </source>
</evidence>
<proteinExistence type="inferred from homology"/>
<evidence type="ECO:0000256" key="10">
    <source>
        <dbReference type="ARBA" id="ARBA00048552"/>
    </source>
</evidence>
<evidence type="ECO:0000259" key="11">
    <source>
        <dbReference type="SMART" id="SM00662"/>
    </source>
</evidence>
<dbReference type="Pfam" id="PF01000">
    <property type="entry name" value="RNA_pol_A_bac"/>
    <property type="match status" value="1"/>
</dbReference>
<dbReference type="InterPro" id="IPR011263">
    <property type="entry name" value="DNA-dir_RNA_pol_RpoA/D/Rpb3"/>
</dbReference>
<dbReference type="SUPFAM" id="SSF56553">
    <property type="entry name" value="Insert subdomain of RNA polymerase alpha subunit"/>
    <property type="match status" value="1"/>
</dbReference>
<dbReference type="GO" id="GO:0003677">
    <property type="term" value="F:DNA binding"/>
    <property type="evidence" value="ECO:0007669"/>
    <property type="project" value="InterPro"/>
</dbReference>
<dbReference type="Gene3D" id="2.170.120.12">
    <property type="entry name" value="DNA-directed RNA polymerase, insert domain"/>
    <property type="match status" value="1"/>
</dbReference>
<evidence type="ECO:0000256" key="9">
    <source>
        <dbReference type="ARBA" id="ARBA00033070"/>
    </source>
</evidence>
<evidence type="ECO:0000256" key="8">
    <source>
        <dbReference type="ARBA" id="ARBA00032524"/>
    </source>
</evidence>
<dbReference type="NCBIfam" id="TIGR02027">
    <property type="entry name" value="rpoA"/>
    <property type="match status" value="1"/>
</dbReference>
<dbReference type="EMBL" id="VGJX01000057">
    <property type="protein sequence ID" value="MBM3273825.1"/>
    <property type="molecule type" value="Genomic_DNA"/>
</dbReference>
<name>A0A937X446_9BACT</name>
<dbReference type="AlphaFoldDB" id="A0A937X446"/>
<evidence type="ECO:0000313" key="12">
    <source>
        <dbReference type="EMBL" id="MBM3273825.1"/>
    </source>
</evidence>
<evidence type="ECO:0000256" key="4">
    <source>
        <dbReference type="ARBA" id="ARBA00022478"/>
    </source>
</evidence>
<sequence>MDKPKIECVETSRTEDGLTYSKFVAEPLERGYGTTLGNALRRVLLSDIEGAAITAIRIEGVPHEFTTIPGVVEDVVDIILNLKGVVLKLHSGDLKTAHISAHSAGVVTAGAIVADADVEVVNPEWPIATLEGGASIEIELHIEKGKGFRVAEKNRKPHQPVGVIPVDSIFMPIRKVNYLIEDTRIGQETDFDRLLLELWTNGSVEPTEAISRAADTLIRHFDFFADLAREAIGGGSRMIKEESHKPTPADMSIEELELSVRAYN</sequence>
<dbReference type="EC" id="2.7.7.6" evidence="2"/>
<keyword evidence="6 12" id="KW-0548">Nucleotidyltransferase</keyword>
<dbReference type="GO" id="GO:0000428">
    <property type="term" value="C:DNA-directed RNA polymerase complex"/>
    <property type="evidence" value="ECO:0007669"/>
    <property type="project" value="UniProtKB-KW"/>
</dbReference>
<dbReference type="InterPro" id="IPR011262">
    <property type="entry name" value="DNA-dir_RNA_pol_insert"/>
</dbReference>
<organism evidence="12 13">
    <name type="scientific">Candidatus Tanganyikabacteria bacterium</name>
    <dbReference type="NCBI Taxonomy" id="2961651"/>
    <lineage>
        <taxon>Bacteria</taxon>
        <taxon>Bacillati</taxon>
        <taxon>Candidatus Sericytochromatia</taxon>
        <taxon>Candidatus Tanganyikabacteria</taxon>
    </lineage>
</organism>
<dbReference type="GO" id="GO:0046983">
    <property type="term" value="F:protein dimerization activity"/>
    <property type="evidence" value="ECO:0007669"/>
    <property type="project" value="InterPro"/>
</dbReference>
<dbReference type="Gene3D" id="3.30.1360.10">
    <property type="entry name" value="RNA polymerase, RBP11-like subunit"/>
    <property type="match status" value="1"/>
</dbReference>
<protein>
    <recommendedName>
        <fullName evidence="3">DNA-directed RNA polymerase subunit alpha</fullName>
        <ecNumber evidence="2">2.7.7.6</ecNumber>
    </recommendedName>
    <alternativeName>
        <fullName evidence="9">RNA polymerase subunit alpha</fullName>
    </alternativeName>
    <alternativeName>
        <fullName evidence="8">Transcriptase subunit alpha</fullName>
    </alternativeName>
</protein>
<dbReference type="InterPro" id="IPR036603">
    <property type="entry name" value="RBP11-like"/>
</dbReference>
<dbReference type="Pfam" id="PF01193">
    <property type="entry name" value="RNA_pol_L"/>
    <property type="match status" value="1"/>
</dbReference>
<dbReference type="InterPro" id="IPR036643">
    <property type="entry name" value="RNApol_insert_sf"/>
</dbReference>
<evidence type="ECO:0000256" key="5">
    <source>
        <dbReference type="ARBA" id="ARBA00022679"/>
    </source>
</evidence>
<keyword evidence="7" id="KW-0804">Transcription</keyword>
<keyword evidence="4 12" id="KW-0240">DNA-directed RNA polymerase</keyword>
<dbReference type="Proteomes" id="UP000703893">
    <property type="component" value="Unassembled WGS sequence"/>
</dbReference>
<dbReference type="FunFam" id="2.170.120.12:FF:000001">
    <property type="entry name" value="DNA-directed RNA polymerase subunit alpha"/>
    <property type="match status" value="1"/>
</dbReference>
<evidence type="ECO:0000313" key="13">
    <source>
        <dbReference type="Proteomes" id="UP000703893"/>
    </source>
</evidence>
<evidence type="ECO:0000256" key="7">
    <source>
        <dbReference type="ARBA" id="ARBA00023163"/>
    </source>
</evidence>